<keyword evidence="1" id="KW-1133">Transmembrane helix</keyword>
<gene>
    <name evidence="2" type="ORF">BD410DRAFT_802958</name>
</gene>
<evidence type="ECO:0000313" key="3">
    <source>
        <dbReference type="Proteomes" id="UP000294933"/>
    </source>
</evidence>
<keyword evidence="3" id="KW-1185">Reference proteome</keyword>
<reference evidence="2 3" key="1">
    <citation type="submission" date="2018-06" db="EMBL/GenBank/DDBJ databases">
        <title>A transcriptomic atlas of mushroom development highlights an independent origin of complex multicellularity.</title>
        <authorList>
            <consortium name="DOE Joint Genome Institute"/>
            <person name="Krizsan K."/>
            <person name="Almasi E."/>
            <person name="Merenyi Z."/>
            <person name="Sahu N."/>
            <person name="Viragh M."/>
            <person name="Koszo T."/>
            <person name="Mondo S."/>
            <person name="Kiss B."/>
            <person name="Balint B."/>
            <person name="Kues U."/>
            <person name="Barry K."/>
            <person name="Hegedus J.C."/>
            <person name="Henrissat B."/>
            <person name="Johnson J."/>
            <person name="Lipzen A."/>
            <person name="Ohm R."/>
            <person name="Nagy I."/>
            <person name="Pangilinan J."/>
            <person name="Yan J."/>
            <person name="Xiong Y."/>
            <person name="Grigoriev I.V."/>
            <person name="Hibbett D.S."/>
            <person name="Nagy L.G."/>
        </authorList>
    </citation>
    <scope>NUCLEOTIDE SEQUENCE [LARGE SCALE GENOMIC DNA]</scope>
    <source>
        <strain evidence="2 3">SZMC22713</strain>
    </source>
</reference>
<accession>A0A4Y7Q908</accession>
<organism evidence="2 3">
    <name type="scientific">Rickenella mellea</name>
    <dbReference type="NCBI Taxonomy" id="50990"/>
    <lineage>
        <taxon>Eukaryota</taxon>
        <taxon>Fungi</taxon>
        <taxon>Dikarya</taxon>
        <taxon>Basidiomycota</taxon>
        <taxon>Agaricomycotina</taxon>
        <taxon>Agaricomycetes</taxon>
        <taxon>Hymenochaetales</taxon>
        <taxon>Rickenellaceae</taxon>
        <taxon>Rickenella</taxon>
    </lineage>
</organism>
<sequence length="181" mass="20051">MPEDVGYDVGMVWDMFSLCFVVLTSSELVRRGGEKIVYFGLTKQSYTTHDDLREVLGVWDRGRGGVVDVLSGGKGGITADTVGNHFPWLLSMHTSPRLLKQTGKISASKWTLRRTQYVALHVNEATGNDGIVHVSLLSPICPLGAQPLTQMMVHKKGRKERAPVEDVCNVVDEQKKAKFPR</sequence>
<dbReference type="AlphaFoldDB" id="A0A4Y7Q908"/>
<feature type="transmembrane region" description="Helical" evidence="1">
    <location>
        <begin position="12"/>
        <end position="29"/>
    </location>
</feature>
<name>A0A4Y7Q908_9AGAM</name>
<dbReference type="Proteomes" id="UP000294933">
    <property type="component" value="Unassembled WGS sequence"/>
</dbReference>
<dbReference type="VEuPathDB" id="FungiDB:BD410DRAFT_802958"/>
<keyword evidence="1" id="KW-0472">Membrane</keyword>
<keyword evidence="1" id="KW-0812">Transmembrane</keyword>
<proteinExistence type="predicted"/>
<protein>
    <submittedName>
        <fullName evidence="2">Uncharacterized protein</fullName>
    </submittedName>
</protein>
<evidence type="ECO:0000313" key="2">
    <source>
        <dbReference type="EMBL" id="TDL23349.1"/>
    </source>
</evidence>
<evidence type="ECO:0000256" key="1">
    <source>
        <dbReference type="SAM" id="Phobius"/>
    </source>
</evidence>
<dbReference type="EMBL" id="ML170171">
    <property type="protein sequence ID" value="TDL23349.1"/>
    <property type="molecule type" value="Genomic_DNA"/>
</dbReference>